<gene>
    <name evidence="2" type="ORF">F5544_36135</name>
</gene>
<dbReference type="RefSeq" id="WP_167477372.1">
    <property type="nucleotide sequence ID" value="NZ_CP046172.1"/>
</dbReference>
<sequence>MRILGVDNVLAPVGDLAAAIEFYRGKLGLTMKFELPAHGIALFAIADEAPGIMVRTDPDAGSGQTPAMRLWLEVPDARIAAAELVRRGIPPLAEPFEVGTGWVVEVADPWGNVIGLTDYTKRPELARGTASGE</sequence>
<dbReference type="Gene3D" id="3.10.180.10">
    <property type="entry name" value="2,3-Dihydroxybiphenyl 1,2-Dioxygenase, domain 1"/>
    <property type="match status" value="1"/>
</dbReference>
<dbReference type="InterPro" id="IPR004360">
    <property type="entry name" value="Glyas_Fos-R_dOase_dom"/>
</dbReference>
<dbReference type="Pfam" id="PF00903">
    <property type="entry name" value="Glyoxalase"/>
    <property type="match status" value="1"/>
</dbReference>
<evidence type="ECO:0000313" key="3">
    <source>
        <dbReference type="Proteomes" id="UP000503540"/>
    </source>
</evidence>
<evidence type="ECO:0000259" key="1">
    <source>
        <dbReference type="PROSITE" id="PS51819"/>
    </source>
</evidence>
<proteinExistence type="predicted"/>
<dbReference type="Proteomes" id="UP000503540">
    <property type="component" value="Chromosome"/>
</dbReference>
<dbReference type="InterPro" id="IPR037523">
    <property type="entry name" value="VOC_core"/>
</dbReference>
<keyword evidence="3" id="KW-1185">Reference proteome</keyword>
<dbReference type="PROSITE" id="PS51819">
    <property type="entry name" value="VOC"/>
    <property type="match status" value="1"/>
</dbReference>
<organism evidence="2 3">
    <name type="scientific">Nocardia arthritidis</name>
    <dbReference type="NCBI Taxonomy" id="228602"/>
    <lineage>
        <taxon>Bacteria</taxon>
        <taxon>Bacillati</taxon>
        <taxon>Actinomycetota</taxon>
        <taxon>Actinomycetes</taxon>
        <taxon>Mycobacteriales</taxon>
        <taxon>Nocardiaceae</taxon>
        <taxon>Nocardia</taxon>
    </lineage>
</organism>
<dbReference type="EMBL" id="CP046172">
    <property type="protein sequence ID" value="QIS15056.1"/>
    <property type="molecule type" value="Genomic_DNA"/>
</dbReference>
<evidence type="ECO:0000313" key="2">
    <source>
        <dbReference type="EMBL" id="QIS15056.1"/>
    </source>
</evidence>
<dbReference type="InterPro" id="IPR029068">
    <property type="entry name" value="Glyas_Bleomycin-R_OHBP_Dase"/>
</dbReference>
<accession>A0A6G9YPW0</accession>
<dbReference type="KEGG" id="nah:F5544_36135"/>
<dbReference type="AlphaFoldDB" id="A0A6G9YPW0"/>
<protein>
    <submittedName>
        <fullName evidence="2">VOC family protein</fullName>
    </submittedName>
</protein>
<feature type="domain" description="VOC" evidence="1">
    <location>
        <begin position="5"/>
        <end position="119"/>
    </location>
</feature>
<name>A0A6G9YPW0_9NOCA</name>
<reference evidence="2 3" key="1">
    <citation type="journal article" date="2019" name="ACS Chem. Biol.">
        <title>Identification and Mobilization of a Cryptic Antibiotic Biosynthesis Gene Locus from a Human-Pathogenic Nocardia Isolate.</title>
        <authorList>
            <person name="Herisse M."/>
            <person name="Ishida K."/>
            <person name="Porter J.L."/>
            <person name="Howden B."/>
            <person name="Hertweck C."/>
            <person name="Stinear T.P."/>
            <person name="Pidot S.J."/>
        </authorList>
    </citation>
    <scope>NUCLEOTIDE SEQUENCE [LARGE SCALE GENOMIC DNA]</scope>
    <source>
        <strain evidence="2 3">AUSMDU00012717</strain>
    </source>
</reference>
<dbReference type="SUPFAM" id="SSF54593">
    <property type="entry name" value="Glyoxalase/Bleomycin resistance protein/Dihydroxybiphenyl dioxygenase"/>
    <property type="match status" value="1"/>
</dbReference>